<dbReference type="RefSeq" id="YP_009218216.1">
    <property type="nucleotide sequence ID" value="NC_029009.1"/>
</dbReference>
<dbReference type="EMBL" id="KP339049">
    <property type="protein sequence ID" value="AJP61322.1"/>
    <property type="molecule type" value="Genomic_DNA"/>
</dbReference>
<keyword evidence="2" id="KW-1185">Reference proteome</keyword>
<organism evidence="1 2">
    <name type="scientific">Enterococcus phage EFDG1</name>
    <dbReference type="NCBI Taxonomy" id="1597976"/>
    <lineage>
        <taxon>Viruses</taxon>
        <taxon>Duplodnaviria</taxon>
        <taxon>Heunggongvirae</taxon>
        <taxon>Uroviricota</taxon>
        <taxon>Caudoviricetes</taxon>
        <taxon>Herelleviridae</taxon>
        <taxon>Brockvirinae</taxon>
        <taxon>Schiekvirus</taxon>
        <taxon>Schiekvirus EFDG1</taxon>
    </lineage>
</organism>
<name>A0A0C5K6H0_9CAUD</name>
<evidence type="ECO:0000313" key="1">
    <source>
        <dbReference type="EMBL" id="AJP61322.1"/>
    </source>
</evidence>
<protein>
    <submittedName>
        <fullName evidence="1">Uncharacterized protein</fullName>
    </submittedName>
</protein>
<dbReference type="Proteomes" id="UP000032402">
    <property type="component" value="Segment"/>
</dbReference>
<proteinExistence type="predicted"/>
<accession>A0A0C5K6H0</accession>
<evidence type="ECO:0000313" key="2">
    <source>
        <dbReference type="Proteomes" id="UP000032402"/>
    </source>
</evidence>
<reference evidence="1 2" key="1">
    <citation type="journal article" date="2015" name="Appl. Environ. Microbiol.">
        <title>Targeting Enterococcus faecalis Biofilms with Phage Therapy.</title>
        <authorList>
            <person name="Khalifa L."/>
            <person name="Brosh Y."/>
            <person name="Gelman D."/>
            <person name="Coppenhagen-Glazer S."/>
            <person name="Beyth S."/>
            <person name="Poradosu-Cohen R."/>
            <person name="Que Y.A."/>
            <person name="Beyth N."/>
            <person name="Hazan R."/>
        </authorList>
    </citation>
    <scope>NUCLEOTIDE SEQUENCE [LARGE SCALE GENOMIC DNA]</scope>
</reference>
<sequence length="70" mass="7605">MVEQVVIGKEYRTLLGHVVQVVGGDVLNGEVISLEDVSAPRIIFLECIVLEGTGMGGTMYLLNTQIEEID</sequence>
<dbReference type="GeneID" id="26644326"/>
<dbReference type="KEGG" id="vg:26644326"/>